<dbReference type="AlphaFoldDB" id="A0A7G9YRE5"/>
<proteinExistence type="predicted"/>
<dbReference type="EMBL" id="MT631441">
    <property type="protein sequence ID" value="QNO50579.1"/>
    <property type="molecule type" value="Genomic_DNA"/>
</dbReference>
<evidence type="ECO:0000313" key="1">
    <source>
        <dbReference type="EMBL" id="QNO50579.1"/>
    </source>
</evidence>
<accession>A0A7G9YRE5</accession>
<gene>
    <name evidence="1" type="ORF">EJMHAFHI_00003</name>
</gene>
<protein>
    <submittedName>
        <fullName evidence="1">Uncharacterized protein</fullName>
    </submittedName>
</protein>
<organism evidence="1">
    <name type="scientific">Candidatus Methanogaster sp. ANME-2c ERB4</name>
    <dbReference type="NCBI Taxonomy" id="2759911"/>
    <lineage>
        <taxon>Archaea</taxon>
        <taxon>Methanobacteriati</taxon>
        <taxon>Methanobacteriota</taxon>
        <taxon>Stenosarchaea group</taxon>
        <taxon>Methanomicrobia</taxon>
        <taxon>Methanosarcinales</taxon>
        <taxon>ANME-2 cluster</taxon>
        <taxon>Candidatus Methanogasteraceae</taxon>
        <taxon>Candidatus Methanogaster</taxon>
    </lineage>
</organism>
<name>A0A7G9YRE5_9EURY</name>
<reference evidence="1" key="1">
    <citation type="submission" date="2020-06" db="EMBL/GenBank/DDBJ databases">
        <title>Unique genomic features of the anaerobic methanotrophic archaea.</title>
        <authorList>
            <person name="Chadwick G.L."/>
            <person name="Skennerton C.T."/>
            <person name="Laso-Perez R."/>
            <person name="Leu A.O."/>
            <person name="Speth D.R."/>
            <person name="Yu H."/>
            <person name="Morgan-Lang C."/>
            <person name="Hatzenpichler R."/>
            <person name="Goudeau D."/>
            <person name="Malmstrom R."/>
            <person name="Brazelton W.J."/>
            <person name="Woyke T."/>
            <person name="Hallam S.J."/>
            <person name="Tyson G.W."/>
            <person name="Wegener G."/>
            <person name="Boetius A."/>
            <person name="Orphan V."/>
        </authorList>
    </citation>
    <scope>NUCLEOTIDE SEQUENCE</scope>
</reference>
<sequence>MLCSTLGVIVVKGHDCVIESRTGLRAIQRGQSRCDEPVRCKTAALVPAPGNTLEVLCWCRNRISAVIRHRYKSICSMISAASRTNFGQRVMKSPLSSASFIPSEVLISQPSNSLHVIDPLRDLNSNPYSPVSSPKFTVFIHK</sequence>